<protein>
    <submittedName>
        <fullName evidence="4">Fluconazole resistance protein 1</fullName>
    </submittedName>
</protein>
<feature type="compositionally biased region" description="Low complexity" evidence="2">
    <location>
        <begin position="25"/>
        <end position="66"/>
    </location>
</feature>
<dbReference type="Pfam" id="PF00172">
    <property type="entry name" value="Zn_clus"/>
    <property type="match status" value="1"/>
</dbReference>
<dbReference type="SMART" id="SM00066">
    <property type="entry name" value="GAL4"/>
    <property type="match status" value="1"/>
</dbReference>
<feature type="compositionally biased region" description="Basic residues" evidence="2">
    <location>
        <begin position="67"/>
        <end position="78"/>
    </location>
</feature>
<accession>A0ABP0BH47</accession>
<dbReference type="Gene3D" id="4.10.240.10">
    <property type="entry name" value="Zn(2)-C6 fungal-type DNA-binding domain"/>
    <property type="match status" value="1"/>
</dbReference>
<dbReference type="InterPro" id="IPR052783">
    <property type="entry name" value="Metabolic/Drug-Res_Regulator"/>
</dbReference>
<gene>
    <name evidence="4" type="primary">FCR1</name>
    <name evidence="4" type="ORF">SBRCBS47491_003684</name>
</gene>
<dbReference type="InterPro" id="IPR001138">
    <property type="entry name" value="Zn2Cys6_DnaBD"/>
</dbReference>
<dbReference type="PANTHER" id="PTHR47655">
    <property type="entry name" value="QUINIC ACID UTILIZATION ACTIVATOR"/>
    <property type="match status" value="1"/>
</dbReference>
<dbReference type="Proteomes" id="UP001642406">
    <property type="component" value="Unassembled WGS sequence"/>
</dbReference>
<feature type="compositionally biased region" description="Low complexity" evidence="2">
    <location>
        <begin position="80"/>
        <end position="120"/>
    </location>
</feature>
<evidence type="ECO:0000259" key="3">
    <source>
        <dbReference type="PROSITE" id="PS50048"/>
    </source>
</evidence>
<proteinExistence type="predicted"/>
<name>A0ABP0BH47_9PEZI</name>
<evidence type="ECO:0000256" key="2">
    <source>
        <dbReference type="SAM" id="MobiDB-lite"/>
    </source>
</evidence>
<evidence type="ECO:0000256" key="1">
    <source>
        <dbReference type="ARBA" id="ARBA00023242"/>
    </source>
</evidence>
<dbReference type="PROSITE" id="PS00463">
    <property type="entry name" value="ZN2_CY6_FUNGAL_1"/>
    <property type="match status" value="1"/>
</dbReference>
<organism evidence="4 5">
    <name type="scientific">Sporothrix bragantina</name>
    <dbReference type="NCBI Taxonomy" id="671064"/>
    <lineage>
        <taxon>Eukaryota</taxon>
        <taxon>Fungi</taxon>
        <taxon>Dikarya</taxon>
        <taxon>Ascomycota</taxon>
        <taxon>Pezizomycotina</taxon>
        <taxon>Sordariomycetes</taxon>
        <taxon>Sordariomycetidae</taxon>
        <taxon>Ophiostomatales</taxon>
        <taxon>Ophiostomataceae</taxon>
        <taxon>Sporothrix</taxon>
    </lineage>
</organism>
<feature type="region of interest" description="Disordered" evidence="2">
    <location>
        <begin position="1"/>
        <end position="131"/>
    </location>
</feature>
<dbReference type="EMBL" id="CAWUHC010000025">
    <property type="protein sequence ID" value="CAK7218964.1"/>
    <property type="molecule type" value="Genomic_DNA"/>
</dbReference>
<dbReference type="SUPFAM" id="SSF57701">
    <property type="entry name" value="Zn2/Cys6 DNA-binding domain"/>
    <property type="match status" value="1"/>
</dbReference>
<evidence type="ECO:0000313" key="5">
    <source>
        <dbReference type="Proteomes" id="UP001642406"/>
    </source>
</evidence>
<evidence type="ECO:0000313" key="4">
    <source>
        <dbReference type="EMBL" id="CAK7218964.1"/>
    </source>
</evidence>
<sequence>MELGIPTPPYDEQNKLAQRPLSRKTSSSSSPSSNGAPSSTAASRTAKSGNGSGSNATGSHAHNTTGHQHHHNSHRASKRSGTTPTSSHSHSHHATSNASHHSNTTAAAAAAAAAAATHSHGSPHHDGDGRHKRVWKACERCRMKKTKCDGEFPCKRCKDDGLVCTAGTRKKTEYKQLPKGYAEVLENTQFALVATVHKLYAMVRSAQAWDLGEPELNERGQPVIHSIASKLGCIRPNNDPDLPMGSSVFPENEQDLANLASQLADNQKKREAEQAVNAAAEAVAAAQAESKQQAQTKALSATSTTVTANPIPITMSSSLPTTTMMTSNPGPIDFNLNSRYDRASSSEDFDGLSDMDDYRKNVFGNGNGNSSVNSASTTMSPQSLNFNDFDVGSTQSDAFVAPSPTLPTTQYTNWMTQTASIEMNPASLPQTQAQSQLLQMQMQQQQQQIQRRQMQPQQRQQMQQQLQNFKQVPLSLSIPTSMAASMPMLASNSAMYSTEMLRQGLLESNYGAIEPHIMAPDMPEVMLGLGDPMIFSGDYDDTML</sequence>
<keyword evidence="1" id="KW-0539">Nucleus</keyword>
<feature type="domain" description="Zn(2)-C6 fungal-type" evidence="3">
    <location>
        <begin position="137"/>
        <end position="166"/>
    </location>
</feature>
<comment type="caution">
    <text evidence="4">The sequence shown here is derived from an EMBL/GenBank/DDBJ whole genome shotgun (WGS) entry which is preliminary data.</text>
</comment>
<dbReference type="CDD" id="cd15486">
    <property type="entry name" value="ZIP_Sip4"/>
    <property type="match status" value="1"/>
</dbReference>
<dbReference type="PROSITE" id="PS50048">
    <property type="entry name" value="ZN2_CY6_FUNGAL_2"/>
    <property type="match status" value="1"/>
</dbReference>
<reference evidence="4 5" key="1">
    <citation type="submission" date="2024-01" db="EMBL/GenBank/DDBJ databases">
        <authorList>
            <person name="Allen C."/>
            <person name="Tagirdzhanova G."/>
        </authorList>
    </citation>
    <scope>NUCLEOTIDE SEQUENCE [LARGE SCALE GENOMIC DNA]</scope>
</reference>
<dbReference type="InterPro" id="IPR036864">
    <property type="entry name" value="Zn2-C6_fun-type_DNA-bd_sf"/>
</dbReference>
<dbReference type="PANTHER" id="PTHR47655:SF3">
    <property type="entry name" value="ZN(II)2CYS6 TRANSCRIPTION FACTOR (EUROFUNG)"/>
    <property type="match status" value="1"/>
</dbReference>
<keyword evidence="5" id="KW-1185">Reference proteome</keyword>
<dbReference type="CDD" id="cd00067">
    <property type="entry name" value="GAL4"/>
    <property type="match status" value="1"/>
</dbReference>